<sequence>MRLTNPKRQACHQKTNMVSKQAMKTARSSVHPAYADDLIKAQRHIKPGVRTQTHKRIVALWQARWQAAQEGSCTRYLIPNLVEWTIKS</sequence>
<evidence type="ECO:0000313" key="2">
    <source>
        <dbReference type="Proteomes" id="UP001516400"/>
    </source>
</evidence>
<dbReference type="EMBL" id="JABFTP020000042">
    <property type="protein sequence ID" value="KAL3270698.1"/>
    <property type="molecule type" value="Genomic_DNA"/>
</dbReference>
<reference evidence="1 2" key="1">
    <citation type="journal article" date="2021" name="BMC Biol.">
        <title>Horizontally acquired antibacterial genes associated with adaptive radiation of ladybird beetles.</title>
        <authorList>
            <person name="Li H.S."/>
            <person name="Tang X.F."/>
            <person name="Huang Y.H."/>
            <person name="Xu Z.Y."/>
            <person name="Chen M.L."/>
            <person name="Du X.Y."/>
            <person name="Qiu B.Y."/>
            <person name="Chen P.T."/>
            <person name="Zhang W."/>
            <person name="Slipinski A."/>
            <person name="Escalona H.E."/>
            <person name="Waterhouse R.M."/>
            <person name="Zwick A."/>
            <person name="Pang H."/>
        </authorList>
    </citation>
    <scope>NUCLEOTIDE SEQUENCE [LARGE SCALE GENOMIC DNA]</scope>
    <source>
        <strain evidence="1">SYSU2018</strain>
    </source>
</reference>
<proteinExistence type="predicted"/>
<accession>A0ABD2MW62</accession>
<dbReference type="Proteomes" id="UP001516400">
    <property type="component" value="Unassembled WGS sequence"/>
</dbReference>
<protein>
    <submittedName>
        <fullName evidence="1">Uncharacterized protein</fullName>
    </submittedName>
</protein>
<keyword evidence="2" id="KW-1185">Reference proteome</keyword>
<organism evidence="1 2">
    <name type="scientific">Cryptolaemus montrouzieri</name>
    <dbReference type="NCBI Taxonomy" id="559131"/>
    <lineage>
        <taxon>Eukaryota</taxon>
        <taxon>Metazoa</taxon>
        <taxon>Ecdysozoa</taxon>
        <taxon>Arthropoda</taxon>
        <taxon>Hexapoda</taxon>
        <taxon>Insecta</taxon>
        <taxon>Pterygota</taxon>
        <taxon>Neoptera</taxon>
        <taxon>Endopterygota</taxon>
        <taxon>Coleoptera</taxon>
        <taxon>Polyphaga</taxon>
        <taxon>Cucujiformia</taxon>
        <taxon>Coccinelloidea</taxon>
        <taxon>Coccinellidae</taxon>
        <taxon>Scymninae</taxon>
        <taxon>Scymnini</taxon>
        <taxon>Cryptolaemus</taxon>
    </lineage>
</organism>
<comment type="caution">
    <text evidence="1">The sequence shown here is derived from an EMBL/GenBank/DDBJ whole genome shotgun (WGS) entry which is preliminary data.</text>
</comment>
<evidence type="ECO:0000313" key="1">
    <source>
        <dbReference type="EMBL" id="KAL3270698.1"/>
    </source>
</evidence>
<name>A0ABD2MW62_9CUCU</name>
<gene>
    <name evidence="1" type="ORF">HHI36_021226</name>
</gene>
<dbReference type="AlphaFoldDB" id="A0ABD2MW62"/>